<sequence>MQQRREKSPSLAWRGRRAIASAIDLRSDSAVSSNGVAAATLIPTPTKDLSSGASDDPPFGILYSENFTIRCYEVGTNKKASIQTIANLLQEVACNQVRTLGFSTDGFATTLSMRKHHLIWVTVRMHIEMDDYPNWGDAVQAQTWFQENRNGTRRDWLLKDVKTGLTLGRATSTWVMMNQETRRFARINEEIRGEYHQYALDPPRFSFPEDHATYKKHQLAKLENAEHHITGLKPRRADLDMNQHVNNVAYIGWMMESLPADIANSHELRGIILEFKQECKHDDCVESMAATFSPADQSGDEEHQFLHLLRLDGSSREINRGWTHWVKAKESSQQGA</sequence>
<dbReference type="GO" id="GO:0009507">
    <property type="term" value="C:chloroplast"/>
    <property type="evidence" value="ECO:0007669"/>
    <property type="project" value="UniProtKB-SubCell"/>
</dbReference>
<dbReference type="GO" id="GO:0000036">
    <property type="term" value="F:acyl carrier activity"/>
    <property type="evidence" value="ECO:0000318"/>
    <property type="project" value="GO_Central"/>
</dbReference>
<dbReference type="PANTHER" id="PTHR31727:SF6">
    <property type="entry name" value="OLEOYL-ACYL CARRIER PROTEIN THIOESTERASE 1, CHLOROPLASTIC"/>
    <property type="match status" value="1"/>
</dbReference>
<keyword evidence="15" id="KW-1185">Reference proteome</keyword>
<evidence type="ECO:0000256" key="6">
    <source>
        <dbReference type="ARBA" id="ARBA00022801"/>
    </source>
</evidence>
<dbReference type="EMBL" id="GL377574">
    <property type="protein sequence ID" value="EFJ31396.1"/>
    <property type="molecule type" value="Genomic_DNA"/>
</dbReference>
<dbReference type="AlphaFoldDB" id="D8R9E6"/>
<evidence type="ECO:0000256" key="3">
    <source>
        <dbReference type="ARBA" id="ARBA00022516"/>
    </source>
</evidence>
<keyword evidence="10 11" id="KW-0275">Fatty acid biosynthesis</keyword>
<evidence type="ECO:0000313" key="14">
    <source>
        <dbReference type="EMBL" id="EFJ31396.1"/>
    </source>
</evidence>
<dbReference type="InterPro" id="IPR002864">
    <property type="entry name" value="Acyl-ACP_thioesterase_NHD"/>
</dbReference>
<evidence type="ECO:0000256" key="7">
    <source>
        <dbReference type="ARBA" id="ARBA00022832"/>
    </source>
</evidence>
<evidence type="ECO:0000256" key="10">
    <source>
        <dbReference type="ARBA" id="ARBA00023160"/>
    </source>
</evidence>
<dbReference type="Pfam" id="PF20791">
    <property type="entry name" value="Acyl-ACP_TE_C"/>
    <property type="match status" value="1"/>
</dbReference>
<accession>D8R9E6</accession>
<comment type="similarity">
    <text evidence="2 11">Belongs to the acyl-ACP thioesterase family.</text>
</comment>
<dbReference type="Pfam" id="PF01643">
    <property type="entry name" value="Acyl-ACP_TE"/>
    <property type="match status" value="1"/>
</dbReference>
<dbReference type="InterPro" id="IPR045023">
    <property type="entry name" value="FATA/B"/>
</dbReference>
<evidence type="ECO:0000256" key="8">
    <source>
        <dbReference type="ARBA" id="ARBA00022946"/>
    </source>
</evidence>
<dbReference type="InParanoid" id="D8R9E6"/>
<dbReference type="Gramene" id="EFJ31396">
    <property type="protein sequence ID" value="EFJ31396"/>
    <property type="gene ID" value="SELMODRAFT_88332"/>
</dbReference>
<gene>
    <name evidence="14" type="ORF">SELMODRAFT_88332</name>
</gene>
<evidence type="ECO:0000256" key="11">
    <source>
        <dbReference type="RuleBase" id="RU363096"/>
    </source>
</evidence>
<feature type="domain" description="Acyl-ACP thioesterase N-terminal hotdog" evidence="12">
    <location>
        <begin position="62"/>
        <end position="195"/>
    </location>
</feature>
<evidence type="ECO:0000259" key="13">
    <source>
        <dbReference type="Pfam" id="PF20791"/>
    </source>
</evidence>
<keyword evidence="9 11" id="KW-0443">Lipid metabolism</keyword>
<dbReference type="KEGG" id="smo:SELMODRAFT_88332"/>
<dbReference type="InterPro" id="IPR029069">
    <property type="entry name" value="HotDog_dom_sf"/>
</dbReference>
<dbReference type="FunFam" id="3.10.129.10:FF:000014">
    <property type="entry name" value="Acyl-[acyl-carrier-protein] hydrolase"/>
    <property type="match status" value="1"/>
</dbReference>
<dbReference type="OMA" id="LVFCPQE"/>
<dbReference type="FunCoup" id="D8R9E6">
    <property type="interactions" value="591"/>
</dbReference>
<dbReference type="eggNOG" id="ENOG502QTE3">
    <property type="taxonomic scope" value="Eukaryota"/>
</dbReference>
<evidence type="ECO:0000259" key="12">
    <source>
        <dbReference type="Pfam" id="PF01643"/>
    </source>
</evidence>
<evidence type="ECO:0000256" key="9">
    <source>
        <dbReference type="ARBA" id="ARBA00023098"/>
    </source>
</evidence>
<keyword evidence="4 11" id="KW-0150">Chloroplast</keyword>
<dbReference type="PANTHER" id="PTHR31727">
    <property type="entry name" value="OLEOYL-ACYL CARRIER PROTEIN THIOESTERASE 1, CHLOROPLASTIC"/>
    <property type="match status" value="1"/>
</dbReference>
<comment type="function">
    <text evidence="11">Plays an essential role in chain termination during de novo fatty acid synthesis.</text>
</comment>
<dbReference type="STRING" id="88036.D8R9E6"/>
<dbReference type="CDD" id="cd00586">
    <property type="entry name" value="4HBT"/>
    <property type="match status" value="1"/>
</dbReference>
<dbReference type="HOGENOM" id="CLU_045466_1_2_1"/>
<dbReference type="GO" id="GO:0016297">
    <property type="term" value="F:fatty acyl-[ACP] hydrolase activity"/>
    <property type="evidence" value="ECO:0000318"/>
    <property type="project" value="GO_Central"/>
</dbReference>
<comment type="subcellular location">
    <subcellularLocation>
        <location evidence="1 11">Plastid</location>
        <location evidence="1 11">Chloroplast</location>
    </subcellularLocation>
</comment>
<evidence type="ECO:0000313" key="15">
    <source>
        <dbReference type="Proteomes" id="UP000001514"/>
    </source>
</evidence>
<keyword evidence="3 11" id="KW-0444">Lipid biosynthesis</keyword>
<dbReference type="SUPFAM" id="SSF54637">
    <property type="entry name" value="Thioesterase/thiol ester dehydrase-isomerase"/>
    <property type="match status" value="2"/>
</dbReference>
<name>D8R9E6_SELML</name>
<dbReference type="EC" id="3.1.2.-" evidence="11"/>
<dbReference type="Proteomes" id="UP000001514">
    <property type="component" value="Unassembled WGS sequence"/>
</dbReference>
<proteinExistence type="inferred from homology"/>
<organism evidence="15">
    <name type="scientific">Selaginella moellendorffii</name>
    <name type="common">Spikemoss</name>
    <dbReference type="NCBI Taxonomy" id="88036"/>
    <lineage>
        <taxon>Eukaryota</taxon>
        <taxon>Viridiplantae</taxon>
        <taxon>Streptophyta</taxon>
        <taxon>Embryophyta</taxon>
        <taxon>Tracheophyta</taxon>
        <taxon>Lycopodiopsida</taxon>
        <taxon>Selaginellales</taxon>
        <taxon>Selaginellaceae</taxon>
        <taxon>Selaginella</taxon>
    </lineage>
</organism>
<protein>
    <recommendedName>
        <fullName evidence="11">Acyl-[acyl-carrier-protein] hydrolase</fullName>
        <ecNumber evidence="11">3.1.2.-</ecNumber>
    </recommendedName>
</protein>
<dbReference type="InterPro" id="IPR049427">
    <property type="entry name" value="Acyl-ACP_TE_C"/>
</dbReference>
<evidence type="ECO:0000256" key="4">
    <source>
        <dbReference type="ARBA" id="ARBA00022528"/>
    </source>
</evidence>
<dbReference type="Gene3D" id="3.10.129.10">
    <property type="entry name" value="Hotdog Thioesterase"/>
    <property type="match status" value="1"/>
</dbReference>
<reference evidence="14 15" key="1">
    <citation type="journal article" date="2011" name="Science">
        <title>The Selaginella genome identifies genetic changes associated with the evolution of vascular plants.</title>
        <authorList>
            <person name="Banks J.A."/>
            <person name="Nishiyama T."/>
            <person name="Hasebe M."/>
            <person name="Bowman J.L."/>
            <person name="Gribskov M."/>
            <person name="dePamphilis C."/>
            <person name="Albert V.A."/>
            <person name="Aono N."/>
            <person name="Aoyama T."/>
            <person name="Ambrose B.A."/>
            <person name="Ashton N.W."/>
            <person name="Axtell M.J."/>
            <person name="Barker E."/>
            <person name="Barker M.S."/>
            <person name="Bennetzen J.L."/>
            <person name="Bonawitz N.D."/>
            <person name="Chapple C."/>
            <person name="Cheng C."/>
            <person name="Correa L.G."/>
            <person name="Dacre M."/>
            <person name="DeBarry J."/>
            <person name="Dreyer I."/>
            <person name="Elias M."/>
            <person name="Engstrom E.M."/>
            <person name="Estelle M."/>
            <person name="Feng L."/>
            <person name="Finet C."/>
            <person name="Floyd S.K."/>
            <person name="Frommer W.B."/>
            <person name="Fujita T."/>
            <person name="Gramzow L."/>
            <person name="Gutensohn M."/>
            <person name="Harholt J."/>
            <person name="Hattori M."/>
            <person name="Heyl A."/>
            <person name="Hirai T."/>
            <person name="Hiwatashi Y."/>
            <person name="Ishikawa M."/>
            <person name="Iwata M."/>
            <person name="Karol K.G."/>
            <person name="Koehler B."/>
            <person name="Kolukisaoglu U."/>
            <person name="Kubo M."/>
            <person name="Kurata T."/>
            <person name="Lalonde S."/>
            <person name="Li K."/>
            <person name="Li Y."/>
            <person name="Litt A."/>
            <person name="Lyons E."/>
            <person name="Manning G."/>
            <person name="Maruyama T."/>
            <person name="Michael T.P."/>
            <person name="Mikami K."/>
            <person name="Miyazaki S."/>
            <person name="Morinaga S."/>
            <person name="Murata T."/>
            <person name="Mueller-Roeber B."/>
            <person name="Nelson D.R."/>
            <person name="Obara M."/>
            <person name="Oguri Y."/>
            <person name="Olmstead R.G."/>
            <person name="Onodera N."/>
            <person name="Petersen B.L."/>
            <person name="Pils B."/>
            <person name="Prigge M."/>
            <person name="Rensing S.A."/>
            <person name="Riano-Pachon D.M."/>
            <person name="Roberts A.W."/>
            <person name="Sato Y."/>
            <person name="Scheller H.V."/>
            <person name="Schulz B."/>
            <person name="Schulz C."/>
            <person name="Shakirov E.V."/>
            <person name="Shibagaki N."/>
            <person name="Shinohara N."/>
            <person name="Shippen D.E."/>
            <person name="Soerensen I."/>
            <person name="Sotooka R."/>
            <person name="Sugimoto N."/>
            <person name="Sugita M."/>
            <person name="Sumikawa N."/>
            <person name="Tanurdzic M."/>
            <person name="Theissen G."/>
            <person name="Ulvskov P."/>
            <person name="Wakazuki S."/>
            <person name="Weng J.K."/>
            <person name="Willats W.W."/>
            <person name="Wipf D."/>
            <person name="Wolf P.G."/>
            <person name="Yang L."/>
            <person name="Zimmer A.D."/>
            <person name="Zhu Q."/>
            <person name="Mitros T."/>
            <person name="Hellsten U."/>
            <person name="Loque D."/>
            <person name="Otillar R."/>
            <person name="Salamov A."/>
            <person name="Schmutz J."/>
            <person name="Shapiro H."/>
            <person name="Lindquist E."/>
            <person name="Lucas S."/>
            <person name="Rokhsar D."/>
            <person name="Grigoriev I.V."/>
        </authorList>
    </citation>
    <scope>NUCLEOTIDE SEQUENCE [LARGE SCALE GENOMIC DNA]</scope>
</reference>
<keyword evidence="7 11" id="KW-0276">Fatty acid metabolism</keyword>
<keyword evidence="5 11" id="KW-0934">Plastid</keyword>
<dbReference type="OrthoDB" id="618395at2759"/>
<evidence type="ECO:0000256" key="1">
    <source>
        <dbReference type="ARBA" id="ARBA00004229"/>
    </source>
</evidence>
<evidence type="ECO:0000256" key="5">
    <source>
        <dbReference type="ARBA" id="ARBA00022640"/>
    </source>
</evidence>
<evidence type="ECO:0000256" key="2">
    <source>
        <dbReference type="ARBA" id="ARBA00006500"/>
    </source>
</evidence>
<keyword evidence="8" id="KW-0809">Transit peptide</keyword>
<keyword evidence="6 11" id="KW-0378">Hydrolase</keyword>
<feature type="domain" description="Acyl-ACP thioesterase-like C-terminal" evidence="13">
    <location>
        <begin position="225"/>
        <end position="325"/>
    </location>
</feature>